<dbReference type="Pfam" id="PF21884">
    <property type="entry name" value="ZUO1-like_ZHD"/>
    <property type="match status" value="1"/>
</dbReference>
<feature type="region of interest" description="Disordered" evidence="6">
    <location>
        <begin position="439"/>
        <end position="461"/>
    </location>
</feature>
<feature type="region of interest" description="Disordered" evidence="6">
    <location>
        <begin position="295"/>
        <end position="361"/>
    </location>
</feature>
<sequence length="527" mass="63094">MRRDNSNHKITNGNGRAANQQQQQQQPTNKSIIHIEPFRLWTIKILHRLNIITKSELANLLEQYLESLNKIRANISKETERESDEYLVTLEPTKWKEQDHYLVLGLQELRFRASEDDIKRAHRRKALKHHPDKRGEKPADLESDYYSCITRAMDILGDPVKRRSYDSVDPTFDDSIPNQIKPQKLEQDPTLFFRIFGKAFELNARWSVKQNVPQLGTQYSPREHVENFYEFWYNFQSWREFSYLDEEDKEKGENRDERRWLDRQNKAARQQRKKAENQRIRQLVDNAYNCDPRISKFKDEDKKRKMDIKKARQDEIRQRVEREQAERDRIEQEEKQKKVEAEEKEKQKRLGEKKQRDQAKKEVKKVVKGLEEIFRSNEYFASNPKEKIKHIEELDKLTKKLSLNEVKEFKNEMEQKTDYNVRHDLFVQRLNHMNDVENEKQQSLVDNQTTGTTSLSDDKKSKVAPWTEDEIKLLVKSVSMFPAGTKERWDVIAKYMAQHSPNNLQRDAKQVLNKVKQIQEQLTKRRA</sequence>
<dbReference type="SMART" id="SM00271">
    <property type="entry name" value="DnaJ"/>
    <property type="match status" value="1"/>
</dbReference>
<evidence type="ECO:0000256" key="2">
    <source>
        <dbReference type="ARBA" id="ARBA00004496"/>
    </source>
</evidence>
<dbReference type="SMART" id="SM00717">
    <property type="entry name" value="SANT"/>
    <property type="match status" value="1"/>
</dbReference>
<organism evidence="9">
    <name type="scientific">Aceria tosichella</name>
    <name type="common">wheat curl mite</name>
    <dbReference type="NCBI Taxonomy" id="561515"/>
    <lineage>
        <taxon>Eukaryota</taxon>
        <taxon>Metazoa</taxon>
        <taxon>Ecdysozoa</taxon>
        <taxon>Arthropoda</taxon>
        <taxon>Chelicerata</taxon>
        <taxon>Arachnida</taxon>
        <taxon>Acari</taxon>
        <taxon>Acariformes</taxon>
        <taxon>Trombidiformes</taxon>
        <taxon>Prostigmata</taxon>
        <taxon>Eupodina</taxon>
        <taxon>Eriophyoidea</taxon>
        <taxon>Eriophyidae</taxon>
        <taxon>Eriophyinae</taxon>
        <taxon>Aceriini</taxon>
        <taxon>Aceria</taxon>
    </lineage>
</organism>
<keyword evidence="4" id="KW-0143">Chaperone</keyword>
<dbReference type="InterPro" id="IPR044634">
    <property type="entry name" value="Zuotin/DnaJC2"/>
</dbReference>
<feature type="region of interest" description="Disordered" evidence="6">
    <location>
        <begin position="1"/>
        <end position="29"/>
    </location>
</feature>
<dbReference type="GO" id="GO:0005829">
    <property type="term" value="C:cytosol"/>
    <property type="evidence" value="ECO:0007669"/>
    <property type="project" value="TreeGrafter"/>
</dbReference>
<proteinExistence type="predicted"/>
<dbReference type="Pfam" id="PF23082">
    <property type="entry name" value="Myb_DNA-binding_2"/>
    <property type="match status" value="1"/>
</dbReference>
<dbReference type="GO" id="GO:0006450">
    <property type="term" value="P:regulation of translational fidelity"/>
    <property type="evidence" value="ECO:0007669"/>
    <property type="project" value="InterPro"/>
</dbReference>
<accession>A0A6G1SPR5</accession>
<dbReference type="CDD" id="cd00167">
    <property type="entry name" value="SANT"/>
    <property type="match status" value="1"/>
</dbReference>
<dbReference type="GO" id="GO:0051083">
    <property type="term" value="P:'de novo' cotranslational protein folding"/>
    <property type="evidence" value="ECO:0007669"/>
    <property type="project" value="InterPro"/>
</dbReference>
<evidence type="ECO:0000256" key="5">
    <source>
        <dbReference type="SAM" id="Coils"/>
    </source>
</evidence>
<dbReference type="EMBL" id="GGYP01007714">
    <property type="protein sequence ID" value="MDE52485.1"/>
    <property type="molecule type" value="Transcribed_RNA"/>
</dbReference>
<dbReference type="InterPro" id="IPR054076">
    <property type="entry name" value="ZUO1-like_ZHD"/>
</dbReference>
<feature type="coiled-coil region" evidence="5">
    <location>
        <begin position="54"/>
        <end position="81"/>
    </location>
</feature>
<feature type="domain" description="Myb-like" evidence="8">
    <location>
        <begin position="458"/>
        <end position="512"/>
    </location>
</feature>
<dbReference type="Gene3D" id="1.10.287.110">
    <property type="entry name" value="DnaJ domain"/>
    <property type="match status" value="1"/>
</dbReference>
<comment type="subcellular location">
    <subcellularLocation>
        <location evidence="2">Cytoplasm</location>
    </subcellularLocation>
    <subcellularLocation>
        <location evidence="1">Nucleus</location>
    </subcellularLocation>
</comment>
<dbReference type="PANTHER" id="PTHR43999">
    <property type="entry name" value="DNAJ HOMOLOG SUBFAMILY C MEMBER 2"/>
    <property type="match status" value="1"/>
</dbReference>
<evidence type="ECO:0000259" key="8">
    <source>
        <dbReference type="PROSITE" id="PS50090"/>
    </source>
</evidence>
<feature type="compositionally biased region" description="Polar residues" evidence="6">
    <location>
        <begin position="441"/>
        <end position="455"/>
    </location>
</feature>
<dbReference type="PROSITE" id="PS50090">
    <property type="entry name" value="MYB_LIKE"/>
    <property type="match status" value="1"/>
</dbReference>
<evidence type="ECO:0000313" key="9">
    <source>
        <dbReference type="EMBL" id="MDE52485.1"/>
    </source>
</evidence>
<dbReference type="GO" id="GO:0005634">
    <property type="term" value="C:nucleus"/>
    <property type="evidence" value="ECO:0007669"/>
    <property type="project" value="UniProtKB-SubCell"/>
</dbReference>
<feature type="compositionally biased region" description="Basic and acidic residues" evidence="6">
    <location>
        <begin position="252"/>
        <end position="265"/>
    </location>
</feature>
<gene>
    <name evidence="9" type="primary">dnajc2</name>
    <name evidence="9" type="ORF">g.13609</name>
</gene>
<dbReference type="CDD" id="cd06257">
    <property type="entry name" value="DnaJ"/>
    <property type="match status" value="1"/>
</dbReference>
<evidence type="ECO:0000256" key="3">
    <source>
        <dbReference type="ARBA" id="ARBA00022490"/>
    </source>
</evidence>
<dbReference type="InterPro" id="IPR009057">
    <property type="entry name" value="Homeodomain-like_sf"/>
</dbReference>
<keyword evidence="3" id="KW-0963">Cytoplasm</keyword>
<dbReference type="SUPFAM" id="SSF46689">
    <property type="entry name" value="Homeodomain-like"/>
    <property type="match status" value="1"/>
</dbReference>
<dbReference type="InterPro" id="IPR001005">
    <property type="entry name" value="SANT/Myb"/>
</dbReference>
<dbReference type="AlphaFoldDB" id="A0A6G1SPR5"/>
<evidence type="ECO:0000256" key="1">
    <source>
        <dbReference type="ARBA" id="ARBA00004123"/>
    </source>
</evidence>
<dbReference type="Pfam" id="PF00226">
    <property type="entry name" value="DnaJ"/>
    <property type="match status" value="1"/>
</dbReference>
<dbReference type="PANTHER" id="PTHR43999:SF1">
    <property type="entry name" value="DNAJ HOMOLOG SUBFAMILY C MEMBER 2"/>
    <property type="match status" value="1"/>
</dbReference>
<feature type="compositionally biased region" description="Polar residues" evidence="6">
    <location>
        <begin position="8"/>
        <end position="19"/>
    </location>
</feature>
<dbReference type="InterPro" id="IPR001623">
    <property type="entry name" value="DnaJ_domain"/>
</dbReference>
<name>A0A6G1SPR5_9ACAR</name>
<dbReference type="InterPro" id="IPR032003">
    <property type="entry name" value="RAC_head"/>
</dbReference>
<dbReference type="SUPFAM" id="SSF46565">
    <property type="entry name" value="Chaperone J-domain"/>
    <property type="match status" value="1"/>
</dbReference>
<dbReference type="Gene3D" id="1.10.10.60">
    <property type="entry name" value="Homeodomain-like"/>
    <property type="match status" value="1"/>
</dbReference>
<dbReference type="InterPro" id="IPR042569">
    <property type="entry name" value="RAC_head_sf"/>
</dbReference>
<dbReference type="InterPro" id="IPR036869">
    <property type="entry name" value="J_dom_sf"/>
</dbReference>
<evidence type="ECO:0000256" key="4">
    <source>
        <dbReference type="ARBA" id="ARBA00023186"/>
    </source>
</evidence>
<feature type="domain" description="J" evidence="7">
    <location>
        <begin position="99"/>
        <end position="169"/>
    </location>
</feature>
<dbReference type="PROSITE" id="PS50076">
    <property type="entry name" value="DNAJ_2"/>
    <property type="match status" value="1"/>
</dbReference>
<reference evidence="9" key="1">
    <citation type="submission" date="2018-10" db="EMBL/GenBank/DDBJ databases">
        <title>Transcriptome assembly of Aceria tosichella (Wheat curl mite) Type 2.</title>
        <authorList>
            <person name="Scully E.D."/>
            <person name="Geib S.M."/>
            <person name="Palmer N.A."/>
            <person name="Gupta A.K."/>
            <person name="Sarath G."/>
            <person name="Tatineni S."/>
        </authorList>
    </citation>
    <scope>NUCLEOTIDE SEQUENCE</scope>
    <source>
        <strain evidence="9">LincolnNE</strain>
    </source>
</reference>
<dbReference type="Pfam" id="PF16717">
    <property type="entry name" value="RAC_head"/>
    <property type="match status" value="1"/>
</dbReference>
<evidence type="ECO:0000256" key="6">
    <source>
        <dbReference type="SAM" id="MobiDB-lite"/>
    </source>
</evidence>
<dbReference type="GO" id="GO:0030544">
    <property type="term" value="F:Hsp70 protein binding"/>
    <property type="evidence" value="ECO:0007669"/>
    <property type="project" value="InterPro"/>
</dbReference>
<dbReference type="GO" id="GO:0043022">
    <property type="term" value="F:ribosome binding"/>
    <property type="evidence" value="ECO:0007669"/>
    <property type="project" value="InterPro"/>
</dbReference>
<protein>
    <submittedName>
        <fullName evidence="9">DnaJ subfamily C member 2</fullName>
    </submittedName>
</protein>
<feature type="region of interest" description="Disordered" evidence="6">
    <location>
        <begin position="252"/>
        <end position="278"/>
    </location>
</feature>
<keyword evidence="5" id="KW-0175">Coiled coil</keyword>
<evidence type="ECO:0000259" key="7">
    <source>
        <dbReference type="PROSITE" id="PS50076"/>
    </source>
</evidence>
<dbReference type="Gene3D" id="1.10.8.840">
    <property type="entry name" value="Ribosome-associated complex head domain"/>
    <property type="match status" value="1"/>
</dbReference>